<evidence type="ECO:0000259" key="1">
    <source>
        <dbReference type="Pfam" id="PF00561"/>
    </source>
</evidence>
<accession>A0ABX7Y6A7</accession>
<dbReference type="PANTHER" id="PTHR43798:SF33">
    <property type="entry name" value="HYDROLASE, PUTATIVE (AFU_ORTHOLOGUE AFUA_2G14860)-RELATED"/>
    <property type="match status" value="1"/>
</dbReference>
<keyword evidence="3" id="KW-1185">Reference proteome</keyword>
<evidence type="ECO:0000313" key="2">
    <source>
        <dbReference type="EMBL" id="QUC08352.1"/>
    </source>
</evidence>
<evidence type="ECO:0000313" key="3">
    <source>
        <dbReference type="Proteomes" id="UP000678513"/>
    </source>
</evidence>
<dbReference type="RefSeq" id="WP_212324138.1">
    <property type="nucleotide sequence ID" value="NZ_AP024463.1"/>
</dbReference>
<sequence>MDSEGGKKPRPRRWLRRLGVVVLVLVVLMGGVKVADVALTAKERADHPAPGQLVDVDGHKMHVHTTGQGDTSIVLLPGLAVPAPDLDFEPLVKELSKWATVTVVEPFGYGWSDVTDSPMLPSDIARDVHTALHAAGVKGPYVLMGHSISGLNSQAFADQYPDEVAGYVGLDPVIPYARYFDSQAGPAFPWFYSWFFRPIVQAGWMRIITAFSGADPSFMIGASSADGYSKENLEQQRMLTNWMMLSANVMRQAEVASDSRAQVRDLRFDEQLPVLVYTIRETNYTEAEIAEYVGSGPCRRSVIVDASHYVHHTEYKRISEGTRALMTECHR</sequence>
<organism evidence="2 3">
    <name type="scientific">Arachnia rubra</name>
    <dbReference type="NCBI Taxonomy" id="1547448"/>
    <lineage>
        <taxon>Bacteria</taxon>
        <taxon>Bacillati</taxon>
        <taxon>Actinomycetota</taxon>
        <taxon>Actinomycetes</taxon>
        <taxon>Propionibacteriales</taxon>
        <taxon>Propionibacteriaceae</taxon>
        <taxon>Arachnia</taxon>
    </lineage>
</organism>
<dbReference type="SUPFAM" id="SSF53474">
    <property type="entry name" value="alpha/beta-Hydrolases"/>
    <property type="match status" value="1"/>
</dbReference>
<protein>
    <submittedName>
        <fullName evidence="2">Alpha/beta hydrolase</fullName>
    </submittedName>
</protein>
<proteinExistence type="predicted"/>
<dbReference type="InterPro" id="IPR050266">
    <property type="entry name" value="AB_hydrolase_sf"/>
</dbReference>
<dbReference type="Pfam" id="PF00561">
    <property type="entry name" value="Abhydrolase_1"/>
    <property type="match status" value="1"/>
</dbReference>
<feature type="domain" description="AB hydrolase-1" evidence="1">
    <location>
        <begin position="73"/>
        <end position="314"/>
    </location>
</feature>
<dbReference type="Proteomes" id="UP000678513">
    <property type="component" value="Chromosome"/>
</dbReference>
<reference evidence="2 3" key="1">
    <citation type="submission" date="2021-03" db="EMBL/GenBank/DDBJ databases">
        <title>Human Oral Microbial Genomes.</title>
        <authorList>
            <person name="Johnston C.D."/>
            <person name="Chen T."/>
            <person name="Dewhirst F.E."/>
        </authorList>
    </citation>
    <scope>NUCLEOTIDE SEQUENCE [LARGE SCALE GENOMIC DNA]</scope>
    <source>
        <strain evidence="2 3">DSMZ 100122</strain>
    </source>
</reference>
<dbReference type="PANTHER" id="PTHR43798">
    <property type="entry name" value="MONOACYLGLYCEROL LIPASE"/>
    <property type="match status" value="1"/>
</dbReference>
<keyword evidence="2" id="KW-0378">Hydrolase</keyword>
<dbReference type="GO" id="GO:0016787">
    <property type="term" value="F:hydrolase activity"/>
    <property type="evidence" value="ECO:0007669"/>
    <property type="project" value="UniProtKB-KW"/>
</dbReference>
<gene>
    <name evidence="2" type="ORF">J5A65_00940</name>
</gene>
<dbReference type="InterPro" id="IPR000073">
    <property type="entry name" value="AB_hydrolase_1"/>
</dbReference>
<dbReference type="InterPro" id="IPR029058">
    <property type="entry name" value="AB_hydrolase_fold"/>
</dbReference>
<dbReference type="EMBL" id="CP072384">
    <property type="protein sequence ID" value="QUC08352.1"/>
    <property type="molecule type" value="Genomic_DNA"/>
</dbReference>
<name>A0ABX7Y6A7_9ACTN</name>
<dbReference type="Gene3D" id="3.40.50.1820">
    <property type="entry name" value="alpha/beta hydrolase"/>
    <property type="match status" value="1"/>
</dbReference>